<dbReference type="GeneID" id="37005920"/>
<dbReference type="AlphaFoldDB" id="A0A2V1AUW1"/>
<dbReference type="RefSeq" id="XP_025342545.1">
    <property type="nucleotide sequence ID" value="XM_025484330.1"/>
</dbReference>
<dbReference type="PANTHER" id="PTHR12830:SF9">
    <property type="entry name" value="ANAPHASE-PROMOTING COMPLEX SUBUNIT 5"/>
    <property type="match status" value="1"/>
</dbReference>
<gene>
    <name evidence="8" type="ORF">CXQ85_000587</name>
</gene>
<evidence type="ECO:0000256" key="1">
    <source>
        <dbReference type="ARBA" id="ARBA00007450"/>
    </source>
</evidence>
<evidence type="ECO:0000256" key="3">
    <source>
        <dbReference type="ARBA" id="ARBA00022618"/>
    </source>
</evidence>
<dbReference type="GO" id="GO:0045842">
    <property type="term" value="P:positive regulation of mitotic metaphase/anaphase transition"/>
    <property type="evidence" value="ECO:0007669"/>
    <property type="project" value="TreeGrafter"/>
</dbReference>
<dbReference type="GO" id="GO:0005680">
    <property type="term" value="C:anaphase-promoting complex"/>
    <property type="evidence" value="ECO:0007669"/>
    <property type="project" value="InterPro"/>
</dbReference>
<dbReference type="OrthoDB" id="4096696at2759"/>
<keyword evidence="3" id="KW-0132">Cell division</keyword>
<accession>A0A2V1AUW1</accession>
<keyword evidence="5" id="KW-0833">Ubl conjugation pathway</keyword>
<dbReference type="GO" id="GO:0070979">
    <property type="term" value="P:protein K11-linked ubiquitination"/>
    <property type="evidence" value="ECO:0007669"/>
    <property type="project" value="TreeGrafter"/>
</dbReference>
<organism evidence="8 9">
    <name type="scientific">Candidozyma haemuli</name>
    <dbReference type="NCBI Taxonomy" id="45357"/>
    <lineage>
        <taxon>Eukaryota</taxon>
        <taxon>Fungi</taxon>
        <taxon>Dikarya</taxon>
        <taxon>Ascomycota</taxon>
        <taxon>Saccharomycotina</taxon>
        <taxon>Pichiomycetes</taxon>
        <taxon>Metschnikowiaceae</taxon>
        <taxon>Candidozyma</taxon>
    </lineage>
</organism>
<dbReference type="InterPro" id="IPR037679">
    <property type="entry name" value="Apc5"/>
</dbReference>
<dbReference type="Proteomes" id="UP000244309">
    <property type="component" value="Unassembled WGS sequence"/>
</dbReference>
<evidence type="ECO:0000256" key="4">
    <source>
        <dbReference type="ARBA" id="ARBA00022776"/>
    </source>
</evidence>
<keyword evidence="9" id="KW-1185">Reference proteome</keyword>
<keyword evidence="6" id="KW-0131">Cell cycle</keyword>
<name>A0A2V1AUW1_9ASCO</name>
<dbReference type="GO" id="GO:0031145">
    <property type="term" value="P:anaphase-promoting complex-dependent catabolic process"/>
    <property type="evidence" value="ECO:0007669"/>
    <property type="project" value="TreeGrafter"/>
</dbReference>
<dbReference type="EMBL" id="PKFO01000005">
    <property type="protein sequence ID" value="PVH21605.1"/>
    <property type="molecule type" value="Genomic_DNA"/>
</dbReference>
<proteinExistence type="inferred from homology"/>
<dbReference type="VEuPathDB" id="FungiDB:CXQ85_000587"/>
<evidence type="ECO:0000256" key="6">
    <source>
        <dbReference type="ARBA" id="ARBA00023306"/>
    </source>
</evidence>
<reference evidence="8 9" key="1">
    <citation type="submission" date="2017-12" db="EMBL/GenBank/DDBJ databases">
        <title>Genome Sequence of a Multidrug-Resistant Candida haemulonii Isolate from a Patient with Chronic Leg Ulcers in Israel.</title>
        <authorList>
            <person name="Chow N.A."/>
            <person name="Gade L."/>
            <person name="Batra D."/>
            <person name="Rowe L.A."/>
            <person name="Ben-Ami R."/>
            <person name="Loparev V.N."/>
            <person name="Litvintseva A.P."/>
        </authorList>
    </citation>
    <scope>NUCLEOTIDE SEQUENCE [LARGE SCALE GENOMIC DNA]</scope>
    <source>
        <strain evidence="8 9">B11899</strain>
    </source>
</reference>
<evidence type="ECO:0000313" key="9">
    <source>
        <dbReference type="Proteomes" id="UP000244309"/>
    </source>
</evidence>
<keyword evidence="4" id="KW-0498">Mitosis</keyword>
<dbReference type="PANTHER" id="PTHR12830">
    <property type="entry name" value="ANAPHASE-PROMOTING COMPLEX SUBUNIT 5"/>
    <property type="match status" value="1"/>
</dbReference>
<evidence type="ECO:0000313" key="8">
    <source>
        <dbReference type="EMBL" id="PVH21605.1"/>
    </source>
</evidence>
<dbReference type="GO" id="GO:0051301">
    <property type="term" value="P:cell division"/>
    <property type="evidence" value="ECO:0007669"/>
    <property type="project" value="UniProtKB-KW"/>
</dbReference>
<evidence type="ECO:0000259" key="7">
    <source>
        <dbReference type="Pfam" id="PF12862"/>
    </source>
</evidence>
<dbReference type="STRING" id="45357.A0A2V1AUW1"/>
<evidence type="ECO:0000256" key="5">
    <source>
        <dbReference type="ARBA" id="ARBA00022786"/>
    </source>
</evidence>
<dbReference type="InterPro" id="IPR026000">
    <property type="entry name" value="Apc5_dom"/>
</dbReference>
<protein>
    <recommendedName>
        <fullName evidence="2">Anaphase-promoting complex subunit 5</fullName>
    </recommendedName>
</protein>
<evidence type="ECO:0000256" key="2">
    <source>
        <dbReference type="ARBA" id="ARBA00016066"/>
    </source>
</evidence>
<comment type="caution">
    <text evidence="8">The sequence shown here is derived from an EMBL/GenBank/DDBJ whole genome shotgun (WGS) entry which is preliminary data.</text>
</comment>
<dbReference type="Pfam" id="PF12862">
    <property type="entry name" value="ANAPC5"/>
    <property type="match status" value="1"/>
</dbReference>
<feature type="domain" description="Anaphase-promoting complex subunit 5" evidence="7">
    <location>
        <begin position="111"/>
        <end position="200"/>
    </location>
</feature>
<comment type="similarity">
    <text evidence="1">Belongs to the APC5 family.</text>
</comment>
<sequence length="261" mass="29675">MCVSLQLLSYTEYDWLYSSIQIFVNNSTAFKSDLPPNSHCSSLKNCSDDNVLTRTEILELTASQVSMIEMTGVCLSDECKQSFERYASYATSIKGISHCGMKDPASLASYHYLRYLRCLNEGDYHASYDALHQYFDYMVSKGSKMFYHFALIAKAALHIVFGEKQNALDTIEEAGNVARDQKDEIALTYVLTWLFKVMTNHQDENFSGRVHKVRNMRLLEFLSQKDYQRNSLFSAAVLQAEYDYIVSAGAKTLLISLLLIG</sequence>